<gene>
    <name evidence="6" type="ORF">APT59_13005</name>
</gene>
<dbReference type="GO" id="GO:0097176">
    <property type="term" value="P:epoxide metabolic process"/>
    <property type="evidence" value="ECO:0007669"/>
    <property type="project" value="TreeGrafter"/>
</dbReference>
<feature type="active site" description="Nucleophile" evidence="4">
    <location>
        <position position="180"/>
    </location>
</feature>
<evidence type="ECO:0000256" key="2">
    <source>
        <dbReference type="ARBA" id="ARBA00022797"/>
    </source>
</evidence>
<evidence type="ECO:0000259" key="5">
    <source>
        <dbReference type="Pfam" id="PF06441"/>
    </source>
</evidence>
<dbReference type="PRINTS" id="PR00412">
    <property type="entry name" value="EPOXHYDRLASE"/>
</dbReference>
<dbReference type="EMBL" id="CP013987">
    <property type="protein sequence ID" value="ALZ85065.1"/>
    <property type="molecule type" value="Genomic_DNA"/>
</dbReference>
<evidence type="ECO:0000256" key="1">
    <source>
        <dbReference type="ARBA" id="ARBA00010088"/>
    </source>
</evidence>
<dbReference type="OrthoDB" id="9780765at2"/>
<sequence>MTDLIQPFPIQVPQAQLDDLLERLQRTRWPDRETAPDGSQGPQLERLKALVERWISGYDWRAAEALMNSWGSSRTEIDGLGIHFLHVRSPEPQATPLLLTHGWPGSVLEFREVIGPLTNPVAHGGDAGDAFHLVIPSLPGFGFSDQPRESGWGVGHAAMAWIELMRRLGYGDHWLAQGGDWGAAVTTALAHLRPAGLAGVHLNMVMFQPTDQEVAEATPDEQRMLADATRYEREYSGYMKVQATRPQSVAFALADSPVGLAAWIYALFQDVSHTAGEPERVLALDHLLDDIMLYWLPNAGASSARFYWEAMREMANGMPTAPLPLPAGVSIFPGEQLRLSRRWAERRFADLRFFAEADQGGHFAAMENPQAFVAHLRATFRALG</sequence>
<protein>
    <submittedName>
        <fullName evidence="6">Epoxide hydrolase</fullName>
    </submittedName>
</protein>
<dbReference type="RefSeq" id="WP_059315235.1">
    <property type="nucleotide sequence ID" value="NZ_CP013987.1"/>
</dbReference>
<feature type="domain" description="Epoxide hydrolase N-terminal" evidence="5">
    <location>
        <begin position="5"/>
        <end position="110"/>
    </location>
</feature>
<dbReference type="Proteomes" id="UP000064137">
    <property type="component" value="Chromosome"/>
</dbReference>
<evidence type="ECO:0000256" key="3">
    <source>
        <dbReference type="ARBA" id="ARBA00022801"/>
    </source>
</evidence>
<dbReference type="AlphaFoldDB" id="A0A0U4XUC2"/>
<comment type="similarity">
    <text evidence="1">Belongs to the peptidase S33 family.</text>
</comment>
<dbReference type="InterPro" id="IPR000639">
    <property type="entry name" value="Epox_hydrolase-like"/>
</dbReference>
<evidence type="ECO:0000313" key="7">
    <source>
        <dbReference type="Proteomes" id="UP000064137"/>
    </source>
</evidence>
<dbReference type="InterPro" id="IPR010497">
    <property type="entry name" value="Epoxide_hydro_N"/>
</dbReference>
<dbReference type="PANTHER" id="PTHR21661:SF35">
    <property type="entry name" value="EPOXIDE HYDROLASE"/>
    <property type="match status" value="1"/>
</dbReference>
<evidence type="ECO:0000313" key="6">
    <source>
        <dbReference type="EMBL" id="ALZ85065.1"/>
    </source>
</evidence>
<accession>A0A0U4XUC2</accession>
<dbReference type="InterPro" id="IPR016292">
    <property type="entry name" value="Epoxide_hydrolase"/>
</dbReference>
<dbReference type="Pfam" id="PF06441">
    <property type="entry name" value="EHN"/>
    <property type="match status" value="1"/>
</dbReference>
<evidence type="ECO:0000256" key="4">
    <source>
        <dbReference type="PIRSR" id="PIRSR001112-1"/>
    </source>
</evidence>
<dbReference type="Gene3D" id="3.40.50.1820">
    <property type="entry name" value="alpha/beta hydrolase"/>
    <property type="match status" value="1"/>
</dbReference>
<feature type="active site" description="Proton acceptor" evidence="4">
    <location>
        <position position="362"/>
    </location>
</feature>
<dbReference type="PANTHER" id="PTHR21661">
    <property type="entry name" value="EPOXIDE HYDROLASE 1-RELATED"/>
    <property type="match status" value="1"/>
</dbReference>
<dbReference type="InterPro" id="IPR029058">
    <property type="entry name" value="AB_hydrolase_fold"/>
</dbReference>
<keyword evidence="2" id="KW-0058">Aromatic hydrocarbons catabolism</keyword>
<organism evidence="6 7">
    <name type="scientific">Pseudomonas oryzihabitans</name>
    <dbReference type="NCBI Taxonomy" id="47885"/>
    <lineage>
        <taxon>Bacteria</taxon>
        <taxon>Pseudomonadati</taxon>
        <taxon>Pseudomonadota</taxon>
        <taxon>Gammaproteobacteria</taxon>
        <taxon>Pseudomonadales</taxon>
        <taxon>Pseudomonadaceae</taxon>
        <taxon>Pseudomonas</taxon>
    </lineage>
</organism>
<feature type="active site" description="Proton donor" evidence="4">
    <location>
        <position position="307"/>
    </location>
</feature>
<dbReference type="KEGG" id="por:APT59_13005"/>
<reference evidence="6 7" key="1">
    <citation type="submission" date="2016-01" db="EMBL/GenBank/DDBJ databases">
        <title>Annotation of Pseudomonas oryzihabitans USDA-ARS-USMARC-56511.</title>
        <authorList>
            <person name="Harhay G.P."/>
            <person name="Harhay D.M."/>
            <person name="Smith T.P.L."/>
            <person name="Bono J.L."/>
            <person name="Heaton M.P."/>
            <person name="Clawson M.L."/>
            <person name="Chitko-Mckown C.G."/>
            <person name="Capik S.F."/>
            <person name="DeDonder K.D."/>
            <person name="Apley M.D."/>
            <person name="Lubbers B.V."/>
            <person name="White B.J."/>
            <person name="Larson R.L."/>
        </authorList>
    </citation>
    <scope>NUCLEOTIDE SEQUENCE [LARGE SCALE GENOMIC DNA]</scope>
    <source>
        <strain evidence="6 7">USDA-ARS-USMARC-56511</strain>
    </source>
</reference>
<keyword evidence="3 6" id="KW-0378">Hydrolase</keyword>
<proteinExistence type="inferred from homology"/>
<dbReference type="GO" id="GO:0004301">
    <property type="term" value="F:epoxide hydrolase activity"/>
    <property type="evidence" value="ECO:0007669"/>
    <property type="project" value="TreeGrafter"/>
</dbReference>
<dbReference type="PIRSF" id="PIRSF001112">
    <property type="entry name" value="Epoxide_hydrolase"/>
    <property type="match status" value="1"/>
</dbReference>
<dbReference type="SUPFAM" id="SSF53474">
    <property type="entry name" value="alpha/beta-Hydrolases"/>
    <property type="match status" value="1"/>
</dbReference>
<name>A0A0U4XUC2_9PSED</name>